<accession>A0ABQ0AB95</accession>
<protein>
    <recommendedName>
        <fullName evidence="9">Threonylcarbamoyl-AMP synthase</fullName>
        <shortName evidence="9">TC-AMP synthase</shortName>
        <ecNumber evidence="9">2.7.7.87</ecNumber>
    </recommendedName>
    <alternativeName>
        <fullName evidence="9">L-threonylcarbamoyladenylate synthase</fullName>
    </alternativeName>
    <alternativeName>
        <fullName evidence="9">t(6)A37 threonylcarbamoyladenosine biosynthesis protein TsaC</fullName>
    </alternativeName>
    <alternativeName>
        <fullName evidence="9">tRNA threonylcarbamoyladenosine biosynthesis protein TsaC</fullName>
    </alternativeName>
</protein>
<keyword evidence="3 9" id="KW-0808">Transferase</keyword>
<dbReference type="InterPro" id="IPR050156">
    <property type="entry name" value="TC-AMP_synthase_SUA5"/>
</dbReference>
<dbReference type="PANTHER" id="PTHR17490">
    <property type="entry name" value="SUA5"/>
    <property type="match status" value="1"/>
</dbReference>
<gene>
    <name evidence="9" type="primary">tsaC</name>
    <name evidence="11" type="ORF">NBRC116591_27440</name>
</gene>
<keyword evidence="5 9" id="KW-0548">Nucleotidyltransferase</keyword>
<dbReference type="HAMAP" id="MF_01852">
    <property type="entry name" value="TsaC"/>
    <property type="match status" value="1"/>
</dbReference>
<keyword evidence="12" id="KW-1185">Reference proteome</keyword>
<reference evidence="11 12" key="1">
    <citation type="submission" date="2024-04" db="EMBL/GenBank/DDBJ databases">
        <title>Draft genome sequence of Sessilibacter corallicola NBRC 116591.</title>
        <authorList>
            <person name="Miyakawa T."/>
            <person name="Kusuya Y."/>
            <person name="Miura T."/>
        </authorList>
    </citation>
    <scope>NUCLEOTIDE SEQUENCE [LARGE SCALE GENOMIC DNA]</scope>
    <source>
        <strain evidence="11 12">KU-00831-HH</strain>
    </source>
</reference>
<keyword evidence="4 9" id="KW-0819">tRNA processing</keyword>
<keyword evidence="7 9" id="KW-0067">ATP-binding</keyword>
<comment type="similarity">
    <text evidence="9">Belongs to the SUA5 family. TsaC subfamily.</text>
</comment>
<sequence>MQHWQSNSKIIQLAQALHRGELITYPTEAVWGLGCDPFNEQSVFKILHLKQRPYKKGVILVAASIEQLSPFLKGLSNNHLQTLEQSWPGPNTWVIPHNGAAPPWIRGEHNSLAVRVSAHPIVKAICELYGGPIVSTSANPGGLPAAKTMIQVRKYFPGEPLAYAPGNVGPQSQPTQIRNLLNGAVLRPA</sequence>
<evidence type="ECO:0000256" key="5">
    <source>
        <dbReference type="ARBA" id="ARBA00022695"/>
    </source>
</evidence>
<dbReference type="EMBL" id="BAABWN010000009">
    <property type="protein sequence ID" value="GAA6168933.1"/>
    <property type="molecule type" value="Genomic_DNA"/>
</dbReference>
<evidence type="ECO:0000313" key="11">
    <source>
        <dbReference type="EMBL" id="GAA6168933.1"/>
    </source>
</evidence>
<name>A0ABQ0AB95_9GAMM</name>
<evidence type="ECO:0000256" key="7">
    <source>
        <dbReference type="ARBA" id="ARBA00022840"/>
    </source>
</evidence>
<evidence type="ECO:0000256" key="8">
    <source>
        <dbReference type="ARBA" id="ARBA00048366"/>
    </source>
</evidence>
<dbReference type="RefSeq" id="WP_353303620.1">
    <property type="nucleotide sequence ID" value="NZ_BAABWN010000009.1"/>
</dbReference>
<comment type="caution">
    <text evidence="11">The sequence shown here is derived from an EMBL/GenBank/DDBJ whole genome shotgun (WGS) entry which is preliminary data.</text>
</comment>
<proteinExistence type="inferred from homology"/>
<dbReference type="InterPro" id="IPR017945">
    <property type="entry name" value="DHBP_synth_RibB-like_a/b_dom"/>
</dbReference>
<feature type="domain" description="YrdC-like" evidence="10">
    <location>
        <begin position="7"/>
        <end position="189"/>
    </location>
</feature>
<dbReference type="SUPFAM" id="SSF55821">
    <property type="entry name" value="YrdC/RibB"/>
    <property type="match status" value="1"/>
</dbReference>
<evidence type="ECO:0000256" key="1">
    <source>
        <dbReference type="ARBA" id="ARBA00004496"/>
    </source>
</evidence>
<comment type="catalytic activity">
    <reaction evidence="8 9">
        <text>L-threonine + hydrogencarbonate + ATP = L-threonylcarbamoyladenylate + diphosphate + H2O</text>
        <dbReference type="Rhea" id="RHEA:36407"/>
        <dbReference type="ChEBI" id="CHEBI:15377"/>
        <dbReference type="ChEBI" id="CHEBI:17544"/>
        <dbReference type="ChEBI" id="CHEBI:30616"/>
        <dbReference type="ChEBI" id="CHEBI:33019"/>
        <dbReference type="ChEBI" id="CHEBI:57926"/>
        <dbReference type="ChEBI" id="CHEBI:73682"/>
        <dbReference type="EC" id="2.7.7.87"/>
    </reaction>
</comment>
<comment type="subcellular location">
    <subcellularLocation>
        <location evidence="1 9">Cytoplasm</location>
    </subcellularLocation>
</comment>
<dbReference type="InterPro" id="IPR006070">
    <property type="entry name" value="Sua5-like_dom"/>
</dbReference>
<dbReference type="EC" id="2.7.7.87" evidence="9"/>
<evidence type="ECO:0000256" key="6">
    <source>
        <dbReference type="ARBA" id="ARBA00022741"/>
    </source>
</evidence>
<organism evidence="11 12">
    <name type="scientific">Sessilibacter corallicola</name>
    <dbReference type="NCBI Taxonomy" id="2904075"/>
    <lineage>
        <taxon>Bacteria</taxon>
        <taxon>Pseudomonadati</taxon>
        <taxon>Pseudomonadota</taxon>
        <taxon>Gammaproteobacteria</taxon>
        <taxon>Cellvibrionales</taxon>
        <taxon>Cellvibrionaceae</taxon>
        <taxon>Sessilibacter</taxon>
    </lineage>
</organism>
<evidence type="ECO:0000256" key="4">
    <source>
        <dbReference type="ARBA" id="ARBA00022694"/>
    </source>
</evidence>
<dbReference type="Pfam" id="PF01300">
    <property type="entry name" value="Sua5_yciO_yrdC"/>
    <property type="match status" value="1"/>
</dbReference>
<dbReference type="Gene3D" id="3.90.870.10">
    <property type="entry name" value="DHBP synthase"/>
    <property type="match status" value="1"/>
</dbReference>
<evidence type="ECO:0000256" key="2">
    <source>
        <dbReference type="ARBA" id="ARBA00022490"/>
    </source>
</evidence>
<evidence type="ECO:0000256" key="9">
    <source>
        <dbReference type="HAMAP-Rule" id="MF_01852"/>
    </source>
</evidence>
<evidence type="ECO:0000259" key="10">
    <source>
        <dbReference type="PROSITE" id="PS51163"/>
    </source>
</evidence>
<comment type="function">
    <text evidence="9">Required for the formation of a threonylcarbamoyl group on adenosine at position 37 (t(6)A37) in tRNAs that read codons beginning with adenine. Catalyzes the conversion of L-threonine, HCO(3)(-)/CO(2) and ATP to give threonylcarbamoyl-AMP (TC-AMP) as the acyladenylate intermediate, with the release of diphosphate.</text>
</comment>
<dbReference type="Proteomes" id="UP001465153">
    <property type="component" value="Unassembled WGS sequence"/>
</dbReference>
<evidence type="ECO:0000256" key="3">
    <source>
        <dbReference type="ARBA" id="ARBA00022679"/>
    </source>
</evidence>
<dbReference type="InterPro" id="IPR023535">
    <property type="entry name" value="TC-AMP_synthase"/>
</dbReference>
<keyword evidence="6 9" id="KW-0547">Nucleotide-binding</keyword>
<dbReference type="PANTHER" id="PTHR17490:SF18">
    <property type="entry name" value="THREONYLCARBAMOYL-AMP SYNTHASE"/>
    <property type="match status" value="1"/>
</dbReference>
<keyword evidence="2 9" id="KW-0963">Cytoplasm</keyword>
<dbReference type="PROSITE" id="PS51163">
    <property type="entry name" value="YRDC"/>
    <property type="match status" value="1"/>
</dbReference>
<evidence type="ECO:0000313" key="12">
    <source>
        <dbReference type="Proteomes" id="UP001465153"/>
    </source>
</evidence>